<dbReference type="EMBL" id="CP001848">
    <property type="protein sequence ID" value="ADB14790.1"/>
    <property type="molecule type" value="Genomic_DNA"/>
</dbReference>
<dbReference type="InterPro" id="IPR000719">
    <property type="entry name" value="Prot_kinase_dom"/>
</dbReference>
<keyword evidence="7" id="KW-1133">Transmembrane helix</keyword>
<dbReference type="InterPro" id="IPR011009">
    <property type="entry name" value="Kinase-like_dom_sf"/>
</dbReference>
<dbReference type="Pfam" id="PF00069">
    <property type="entry name" value="Pkinase"/>
    <property type="match status" value="1"/>
</dbReference>
<evidence type="ECO:0000256" key="4">
    <source>
        <dbReference type="ARBA" id="ARBA00022840"/>
    </source>
</evidence>
<feature type="compositionally biased region" description="Low complexity" evidence="6">
    <location>
        <begin position="379"/>
        <end position="392"/>
    </location>
</feature>
<dbReference type="InterPro" id="IPR008271">
    <property type="entry name" value="Ser/Thr_kinase_AS"/>
</dbReference>
<evidence type="ECO:0000256" key="6">
    <source>
        <dbReference type="SAM" id="MobiDB-lite"/>
    </source>
</evidence>
<dbReference type="PROSITE" id="PS50011">
    <property type="entry name" value="PROTEIN_KINASE_DOM"/>
    <property type="match status" value="1"/>
</dbReference>
<keyword evidence="7" id="KW-0472">Membrane</keyword>
<dbReference type="HOGENOM" id="CLU_482210_0_0_0"/>
<dbReference type="InterPro" id="IPR017441">
    <property type="entry name" value="Protein_kinase_ATP_BS"/>
</dbReference>
<dbReference type="eggNOG" id="COG0515">
    <property type="taxonomic scope" value="Bacteria"/>
</dbReference>
<feature type="compositionally biased region" description="Low complexity" evidence="6">
    <location>
        <begin position="407"/>
        <end position="421"/>
    </location>
</feature>
<dbReference type="OrthoDB" id="6111975at2"/>
<feature type="compositionally biased region" description="Polar residues" evidence="6">
    <location>
        <begin position="427"/>
        <end position="439"/>
    </location>
</feature>
<dbReference type="PANTHER" id="PTHR43289">
    <property type="entry name" value="MITOGEN-ACTIVATED PROTEIN KINASE KINASE KINASE 20-RELATED"/>
    <property type="match status" value="1"/>
</dbReference>
<keyword evidence="7" id="KW-0812">Transmembrane</keyword>
<feature type="region of interest" description="Disordered" evidence="6">
    <location>
        <begin position="379"/>
        <end position="439"/>
    </location>
</feature>
<evidence type="ECO:0000313" key="10">
    <source>
        <dbReference type="Proteomes" id="UP000001887"/>
    </source>
</evidence>
<keyword evidence="10" id="KW-1185">Reference proteome</keyword>
<dbReference type="AlphaFoldDB" id="D2R0C2"/>
<dbReference type="GO" id="GO:0004674">
    <property type="term" value="F:protein serine/threonine kinase activity"/>
    <property type="evidence" value="ECO:0007669"/>
    <property type="project" value="UniProtKB-KW"/>
</dbReference>
<feature type="domain" description="Protein kinase" evidence="8">
    <location>
        <begin position="72"/>
        <end position="348"/>
    </location>
</feature>
<dbReference type="CDD" id="cd14014">
    <property type="entry name" value="STKc_PknB_like"/>
    <property type="match status" value="1"/>
</dbReference>
<evidence type="ECO:0000259" key="8">
    <source>
        <dbReference type="PROSITE" id="PS50011"/>
    </source>
</evidence>
<name>D2R0C2_PIRSD</name>
<proteinExistence type="predicted"/>
<evidence type="ECO:0000256" key="5">
    <source>
        <dbReference type="PROSITE-ProRule" id="PRU10141"/>
    </source>
</evidence>
<feature type="transmembrane region" description="Helical" evidence="7">
    <location>
        <begin position="527"/>
        <end position="551"/>
    </location>
</feature>
<dbReference type="PROSITE" id="PS00108">
    <property type="entry name" value="PROTEIN_KINASE_ST"/>
    <property type="match status" value="1"/>
</dbReference>
<reference evidence="9 10" key="1">
    <citation type="journal article" date="2009" name="Stand. Genomic Sci.">
        <title>Complete genome sequence of Pirellula staleyi type strain (ATCC 27377).</title>
        <authorList>
            <person name="Clum A."/>
            <person name="Tindall B.J."/>
            <person name="Sikorski J."/>
            <person name="Ivanova N."/>
            <person name="Mavrommatis K."/>
            <person name="Lucas S."/>
            <person name="Glavina del Rio T."/>
            <person name="Nolan M."/>
            <person name="Chen F."/>
            <person name="Tice H."/>
            <person name="Pitluck S."/>
            <person name="Cheng J.F."/>
            <person name="Chertkov O."/>
            <person name="Brettin T."/>
            <person name="Han C."/>
            <person name="Detter J.C."/>
            <person name="Kuske C."/>
            <person name="Bruce D."/>
            <person name="Goodwin L."/>
            <person name="Ovchinikova G."/>
            <person name="Pati A."/>
            <person name="Mikhailova N."/>
            <person name="Chen A."/>
            <person name="Palaniappan K."/>
            <person name="Land M."/>
            <person name="Hauser L."/>
            <person name="Chang Y.J."/>
            <person name="Jeffries C.D."/>
            <person name="Chain P."/>
            <person name="Rohde M."/>
            <person name="Goker M."/>
            <person name="Bristow J."/>
            <person name="Eisen J.A."/>
            <person name="Markowitz V."/>
            <person name="Hugenholtz P."/>
            <person name="Kyrpides N.C."/>
            <person name="Klenk H.P."/>
            <person name="Lapidus A."/>
        </authorList>
    </citation>
    <scope>NUCLEOTIDE SEQUENCE [LARGE SCALE GENOMIC DNA]</scope>
    <source>
        <strain evidence="10">ATCC 27377 / DSM 6068 / ICPB 4128</strain>
    </source>
</reference>
<dbReference type="Gene3D" id="3.30.200.20">
    <property type="entry name" value="Phosphorylase Kinase, domain 1"/>
    <property type="match status" value="1"/>
</dbReference>
<dbReference type="STRING" id="530564.Psta_0094"/>
<dbReference type="PROSITE" id="PS00107">
    <property type="entry name" value="PROTEIN_KINASE_ATP"/>
    <property type="match status" value="1"/>
</dbReference>
<gene>
    <name evidence="9" type="ordered locus">Psta_0094</name>
</gene>
<evidence type="ECO:0000256" key="1">
    <source>
        <dbReference type="ARBA" id="ARBA00022679"/>
    </source>
</evidence>
<dbReference type="GO" id="GO:0005524">
    <property type="term" value="F:ATP binding"/>
    <property type="evidence" value="ECO:0007669"/>
    <property type="project" value="UniProtKB-UniRule"/>
</dbReference>
<dbReference type="SMART" id="SM00220">
    <property type="entry name" value="S_TKc"/>
    <property type="match status" value="1"/>
</dbReference>
<keyword evidence="4 5" id="KW-0067">ATP-binding</keyword>
<keyword evidence="9" id="KW-0723">Serine/threonine-protein kinase</keyword>
<feature type="region of interest" description="Disordered" evidence="6">
    <location>
        <begin position="479"/>
        <end position="502"/>
    </location>
</feature>
<evidence type="ECO:0000313" key="9">
    <source>
        <dbReference type="EMBL" id="ADB14790.1"/>
    </source>
</evidence>
<protein>
    <submittedName>
        <fullName evidence="9">Serine/threonine protein kinase</fullName>
    </submittedName>
</protein>
<dbReference type="Gene3D" id="1.10.510.10">
    <property type="entry name" value="Transferase(Phosphotransferase) domain 1"/>
    <property type="match status" value="1"/>
</dbReference>
<dbReference type="Proteomes" id="UP000001887">
    <property type="component" value="Chromosome"/>
</dbReference>
<dbReference type="KEGG" id="psl:Psta_0094"/>
<organism evidence="9 10">
    <name type="scientific">Pirellula staleyi (strain ATCC 27377 / DSM 6068 / ICPB 4128)</name>
    <name type="common">Pirella staleyi</name>
    <dbReference type="NCBI Taxonomy" id="530564"/>
    <lineage>
        <taxon>Bacteria</taxon>
        <taxon>Pseudomonadati</taxon>
        <taxon>Planctomycetota</taxon>
        <taxon>Planctomycetia</taxon>
        <taxon>Pirellulales</taxon>
        <taxon>Pirellulaceae</taxon>
        <taxon>Pirellula</taxon>
    </lineage>
</organism>
<sequence>MASPTKEPLLEILRKSGLVDEREIDRLVEVQPQAASDSMVAADLLASTKLVTSWQLERLREGRWRGYFLGKYKILGQLGAGAMGSVFLAEHRVMRHQVAIKVLAKRLTGKPEYVKRFEQEARAAAVVSHPRLVRAFDIDSDGDLHYFVMEYVAGEDLQKIVLRDGPLPVSEAAECIRQTAEGLSAAHAAGLIHRDIKPSNLLLDPGGQVHILDLGLARMVIDDEPSLTLVQDARMIGTVDYLSPEQARNSHEIDPRADLYSLGCTLYFLLSGQPPFAEGTIPQRVIAHQTQRPVSIRKKRPEVDAPLEAILSKLLAKKAERRFASAAEVEQVLAAWQASEIDRVHALIGPLGSGRGGSSVYSASDSAARVSTSGDDLALLPLDGADTDPAAPMAGRSTLSGTRDPRASVSSSASKNSISAAPMETKSAAQSSAKVLQQPATQLEDSTLLTPLDDPLASLLELPPGPDLASLDPLASATLSPASLPHEPLSTQQHSAPSEAAPPQKFRDRLLALVARSEGDGTGGLSYSLWFLILFGICTGLVIAGLGYSYVQSFTRQAPIQKSME</sequence>
<evidence type="ECO:0000256" key="7">
    <source>
        <dbReference type="SAM" id="Phobius"/>
    </source>
</evidence>
<dbReference type="PANTHER" id="PTHR43289:SF6">
    <property type="entry name" value="SERINE_THREONINE-PROTEIN KINASE NEKL-3"/>
    <property type="match status" value="1"/>
</dbReference>
<keyword evidence="3 9" id="KW-0418">Kinase</keyword>
<evidence type="ECO:0000256" key="3">
    <source>
        <dbReference type="ARBA" id="ARBA00022777"/>
    </source>
</evidence>
<accession>D2R0C2</accession>
<keyword evidence="1" id="KW-0808">Transferase</keyword>
<feature type="binding site" evidence="5">
    <location>
        <position position="101"/>
    </location>
    <ligand>
        <name>ATP</name>
        <dbReference type="ChEBI" id="CHEBI:30616"/>
    </ligand>
</feature>
<dbReference type="SUPFAM" id="SSF56112">
    <property type="entry name" value="Protein kinase-like (PK-like)"/>
    <property type="match status" value="1"/>
</dbReference>
<evidence type="ECO:0000256" key="2">
    <source>
        <dbReference type="ARBA" id="ARBA00022741"/>
    </source>
</evidence>
<keyword evidence="2 5" id="KW-0547">Nucleotide-binding</keyword>